<organism evidence="1 2">
    <name type="scientific">Trichostrongylus colubriformis</name>
    <name type="common">Black scour worm</name>
    <dbReference type="NCBI Taxonomy" id="6319"/>
    <lineage>
        <taxon>Eukaryota</taxon>
        <taxon>Metazoa</taxon>
        <taxon>Ecdysozoa</taxon>
        <taxon>Nematoda</taxon>
        <taxon>Chromadorea</taxon>
        <taxon>Rhabditida</taxon>
        <taxon>Rhabditina</taxon>
        <taxon>Rhabditomorpha</taxon>
        <taxon>Strongyloidea</taxon>
        <taxon>Trichostrongylidae</taxon>
        <taxon>Trichostrongylus</taxon>
    </lineage>
</organism>
<proteinExistence type="predicted"/>
<sequence>YCTPSYQSSSCPGFSSCLRSIDVQQQFLCCVPRMSITVRDGCLDPMGTVELFQGVQRKCLPNTNACSYGSVSPVCPNDGVPQPWPTGYRNCSINSINTQNDCEPGYACVRAVNDFSIQLCCSFNSASEPVCPNQGFLLK</sequence>
<reference evidence="1 2" key="1">
    <citation type="submission" date="2019-10" db="EMBL/GenBank/DDBJ databases">
        <title>Assembly and Annotation for the nematode Trichostrongylus colubriformis.</title>
        <authorList>
            <person name="Martin J."/>
        </authorList>
    </citation>
    <scope>NUCLEOTIDE SEQUENCE [LARGE SCALE GENOMIC DNA]</scope>
    <source>
        <strain evidence="1">G859</strain>
        <tissue evidence="1">Whole worm</tissue>
    </source>
</reference>
<accession>A0AAN8F666</accession>
<name>A0AAN8F666_TRICO</name>
<evidence type="ECO:0000313" key="2">
    <source>
        <dbReference type="Proteomes" id="UP001331761"/>
    </source>
</evidence>
<dbReference type="Proteomes" id="UP001331761">
    <property type="component" value="Unassembled WGS sequence"/>
</dbReference>
<feature type="non-terminal residue" evidence="1">
    <location>
        <position position="1"/>
    </location>
</feature>
<comment type="caution">
    <text evidence="1">The sequence shown here is derived from an EMBL/GenBank/DDBJ whole genome shotgun (WGS) entry which is preliminary data.</text>
</comment>
<gene>
    <name evidence="1" type="ORF">GCK32_019117</name>
</gene>
<keyword evidence="2" id="KW-1185">Reference proteome</keyword>
<protein>
    <submittedName>
        <fullName evidence="1">Uncharacterized protein</fullName>
    </submittedName>
</protein>
<evidence type="ECO:0000313" key="1">
    <source>
        <dbReference type="EMBL" id="KAK5970059.1"/>
    </source>
</evidence>
<feature type="non-terminal residue" evidence="1">
    <location>
        <position position="139"/>
    </location>
</feature>
<dbReference type="EMBL" id="WIXE01019383">
    <property type="protein sequence ID" value="KAK5970059.1"/>
    <property type="molecule type" value="Genomic_DNA"/>
</dbReference>
<dbReference type="AlphaFoldDB" id="A0AAN8F666"/>